<evidence type="ECO:0000256" key="6">
    <source>
        <dbReference type="ARBA" id="ARBA00023180"/>
    </source>
</evidence>
<feature type="transmembrane region" description="Helical" evidence="7">
    <location>
        <begin position="282"/>
        <end position="311"/>
    </location>
</feature>
<dbReference type="PANTHER" id="PTHR31158:SF1">
    <property type="entry name" value="DOXA1 FACTOR-RELATED"/>
    <property type="match status" value="1"/>
</dbReference>
<evidence type="ECO:0008006" key="10">
    <source>
        <dbReference type="Google" id="ProtNLM"/>
    </source>
</evidence>
<evidence type="ECO:0000313" key="8">
    <source>
        <dbReference type="Ensembl" id="ENSPTXP00000019249.1"/>
    </source>
</evidence>
<evidence type="ECO:0000256" key="7">
    <source>
        <dbReference type="SAM" id="Phobius"/>
    </source>
</evidence>
<reference evidence="8" key="2">
    <citation type="submission" date="2025-09" db="UniProtKB">
        <authorList>
            <consortium name="Ensembl"/>
        </authorList>
    </citation>
    <scope>IDENTIFICATION</scope>
</reference>
<keyword evidence="9" id="KW-1185">Reference proteome</keyword>
<protein>
    <recommendedName>
        <fullName evidence="10">Dual oxidase maturation factor 2</fullName>
    </recommendedName>
</protein>
<dbReference type="Ensembl" id="ENSPTXT00000019839.1">
    <property type="protein sequence ID" value="ENSPTXP00000019249.1"/>
    <property type="gene ID" value="ENSPTXG00000013300.1"/>
</dbReference>
<keyword evidence="5 7" id="KW-0472">Membrane</keyword>
<dbReference type="AlphaFoldDB" id="A0A670Z7V0"/>
<dbReference type="OMA" id="DIYPFYT"/>
<comment type="similarity">
    <text evidence="2">Belongs to the DUOXA family.</text>
</comment>
<accession>A0A670Z7V0</accession>
<keyword evidence="3 7" id="KW-0812">Transmembrane</keyword>
<reference evidence="8" key="1">
    <citation type="submission" date="2025-08" db="UniProtKB">
        <authorList>
            <consortium name="Ensembl"/>
        </authorList>
    </citation>
    <scope>IDENTIFICATION</scope>
</reference>
<evidence type="ECO:0000256" key="4">
    <source>
        <dbReference type="ARBA" id="ARBA00022989"/>
    </source>
</evidence>
<comment type="subcellular location">
    <subcellularLocation>
        <location evidence="1">Membrane</location>
        <topology evidence="1">Multi-pass membrane protein</topology>
    </subcellularLocation>
</comment>
<evidence type="ECO:0000256" key="5">
    <source>
        <dbReference type="ARBA" id="ARBA00023136"/>
    </source>
</evidence>
<sequence>MEQLVSRSCELLHHWRFRRRAWIALCPKWCRVFLPRQGVGLEDLQGPFQLFYSDLDESSGWTTQFQAFASHSRIFGRWEDGVRLVLGILSFLATPFRRFTERFLSLAAVHFSSDWVSGTVAANTTYKSFSSAMVHADIGLHIGLSGVNITLVGKPVEQLNETINYNEEFSWWFGSDYNKEFEKGLQRGLPRPILYVAEKFTDHSPCGLSNVYRMAGHYASATLWVAFCAWLISNMLFSMPVPVYGGFMLLVTGAFLIFALLSFSTGRNAWCAIQFGLASLKLAYGASFWLTLATGLFCFLVGIVVIALHFIQPDLLKAFFDLAEDEEDDEGTLGEVYVNPYFHQTQTLSSQPDFKLTIKNT</sequence>
<dbReference type="Pfam" id="PF10204">
    <property type="entry name" value="DuoxA"/>
    <property type="match status" value="1"/>
</dbReference>
<evidence type="ECO:0000256" key="1">
    <source>
        <dbReference type="ARBA" id="ARBA00004141"/>
    </source>
</evidence>
<proteinExistence type="inferred from homology"/>
<feature type="transmembrane region" description="Helical" evidence="7">
    <location>
        <begin position="218"/>
        <end position="237"/>
    </location>
</feature>
<dbReference type="InterPro" id="IPR018469">
    <property type="entry name" value="Dual_oxidase_maturation_fac"/>
</dbReference>
<keyword evidence="6" id="KW-0325">Glycoprotein</keyword>
<dbReference type="GO" id="GO:0015031">
    <property type="term" value="P:protein transport"/>
    <property type="evidence" value="ECO:0007669"/>
    <property type="project" value="InterPro"/>
</dbReference>
<dbReference type="GO" id="GO:0005789">
    <property type="term" value="C:endoplasmic reticulum membrane"/>
    <property type="evidence" value="ECO:0007669"/>
    <property type="project" value="InterPro"/>
</dbReference>
<dbReference type="GeneTree" id="ENSGT00390000008240"/>
<dbReference type="Proteomes" id="UP000472273">
    <property type="component" value="Unplaced"/>
</dbReference>
<evidence type="ECO:0000256" key="3">
    <source>
        <dbReference type="ARBA" id="ARBA00022692"/>
    </source>
</evidence>
<name>A0A670Z7V0_PSETE</name>
<dbReference type="PANTHER" id="PTHR31158">
    <property type="entry name" value="DUAL OXIDASE 2"/>
    <property type="match status" value="1"/>
</dbReference>
<evidence type="ECO:0000313" key="9">
    <source>
        <dbReference type="Proteomes" id="UP000472273"/>
    </source>
</evidence>
<evidence type="ECO:0000256" key="2">
    <source>
        <dbReference type="ARBA" id="ARBA00009816"/>
    </source>
</evidence>
<organism evidence="8 9">
    <name type="scientific">Pseudonaja textilis</name>
    <name type="common">Eastern brown snake</name>
    <dbReference type="NCBI Taxonomy" id="8673"/>
    <lineage>
        <taxon>Eukaryota</taxon>
        <taxon>Metazoa</taxon>
        <taxon>Chordata</taxon>
        <taxon>Craniata</taxon>
        <taxon>Vertebrata</taxon>
        <taxon>Euteleostomi</taxon>
        <taxon>Lepidosauria</taxon>
        <taxon>Squamata</taxon>
        <taxon>Bifurcata</taxon>
        <taxon>Unidentata</taxon>
        <taxon>Episquamata</taxon>
        <taxon>Toxicofera</taxon>
        <taxon>Serpentes</taxon>
        <taxon>Colubroidea</taxon>
        <taxon>Elapidae</taxon>
        <taxon>Hydrophiinae</taxon>
        <taxon>Pseudonaja</taxon>
    </lineage>
</organism>
<keyword evidence="4 7" id="KW-1133">Transmembrane helix</keyword>
<feature type="transmembrane region" description="Helical" evidence="7">
    <location>
        <begin position="243"/>
        <end position="261"/>
    </location>
</feature>